<evidence type="ECO:0008006" key="4">
    <source>
        <dbReference type="Google" id="ProtNLM"/>
    </source>
</evidence>
<dbReference type="InterPro" id="IPR023393">
    <property type="entry name" value="START-like_dom_sf"/>
</dbReference>
<name>A0A6G0XWZ9_9STRA</name>
<dbReference type="SUPFAM" id="SSF57903">
    <property type="entry name" value="FYVE/PHD zinc finger"/>
    <property type="match status" value="1"/>
</dbReference>
<comment type="caution">
    <text evidence="2">The sequence shown here is derived from an EMBL/GenBank/DDBJ whole genome shotgun (WGS) entry which is preliminary data.</text>
</comment>
<dbReference type="InterPro" id="IPR011011">
    <property type="entry name" value="Znf_FYVE_PHD"/>
</dbReference>
<evidence type="ECO:0000313" key="3">
    <source>
        <dbReference type="Proteomes" id="UP000481153"/>
    </source>
</evidence>
<dbReference type="PANTHER" id="PTHR13510">
    <property type="entry name" value="FYVE-FINGER-CONTAINING RAB5 EFFECTOR PROTEIN RABENOSYN-5-RELATED"/>
    <property type="match status" value="1"/>
</dbReference>
<dbReference type="AlphaFoldDB" id="A0A6G0XWZ9"/>
<feature type="region of interest" description="Disordered" evidence="1">
    <location>
        <begin position="350"/>
        <end position="402"/>
    </location>
</feature>
<evidence type="ECO:0000256" key="1">
    <source>
        <dbReference type="SAM" id="MobiDB-lite"/>
    </source>
</evidence>
<sequence length="592" mass="66947">MRLPKIPAITSNFPSMEERSQLQDIAEQSCRYLKHLAYTLPDVKENWESIETDTNMELYLIKDKNSDTTSTVCGVTGIHASLTEVADSLVITGALPDANRRGPQTFVDEIIASKTLMRVDMKTSIKWMALKSSEGAFHRDFVVLHTCDHFQEVETSGVVIMLHSLDFPGAPPSFEMSTSAYPFIRGGIYRSGIILLENNSTPGLVDVVSVFKVDFKGSERQNKIHRNTLQSWTAWMGYMNKYVLCEKLRRVGAPRVRHSSASLGPAKARSCESCEAPFKFKLRRTPKSKCLVCGAVLCSACTVEYEESTVNKMVFCMPCIVKWNPDGPSIKFIQPVHLMQEDSQIKLRSQMHRRFDESSRPAVPKRKQSIDSTVPMLGDDDPPSPQHNLQGVHEQAPQVPNLSPQSKLTYLRRQLHEATAVLVRESTNGNKREAKKAMEQRKQLLEDVQAMEAFVSKQNSRDNRQYKDEDDGMRFTQARLQSLRLPKDGHDRVVELSDSTRNYVFQHKVESLWSFRSTETEIDPSRWRHSSSDVVSSSAPVLKSIPRHSYAGVSHRASDDARTSDIQIFTDSDKRVDVGDLHLIDDIHSFAL</sequence>
<dbReference type="PANTHER" id="PTHR13510:SF44">
    <property type="entry name" value="RABENOSYN-5"/>
    <property type="match status" value="1"/>
</dbReference>
<reference evidence="2 3" key="1">
    <citation type="submission" date="2019-07" db="EMBL/GenBank/DDBJ databases">
        <title>Genomics analysis of Aphanomyces spp. identifies a new class of oomycete effector associated with host adaptation.</title>
        <authorList>
            <person name="Gaulin E."/>
        </authorList>
    </citation>
    <scope>NUCLEOTIDE SEQUENCE [LARGE SCALE GENOMIC DNA]</scope>
    <source>
        <strain evidence="2 3">ATCC 201684</strain>
    </source>
</reference>
<gene>
    <name evidence="2" type="ORF">Ae201684_000665</name>
</gene>
<dbReference type="VEuPathDB" id="FungiDB:AeMF1_005701"/>
<dbReference type="SUPFAM" id="SSF55961">
    <property type="entry name" value="Bet v1-like"/>
    <property type="match status" value="1"/>
</dbReference>
<organism evidence="2 3">
    <name type="scientific">Aphanomyces euteiches</name>
    <dbReference type="NCBI Taxonomy" id="100861"/>
    <lineage>
        <taxon>Eukaryota</taxon>
        <taxon>Sar</taxon>
        <taxon>Stramenopiles</taxon>
        <taxon>Oomycota</taxon>
        <taxon>Saprolegniomycetes</taxon>
        <taxon>Saprolegniales</taxon>
        <taxon>Verrucalvaceae</taxon>
        <taxon>Aphanomyces</taxon>
    </lineage>
</organism>
<dbReference type="Proteomes" id="UP000481153">
    <property type="component" value="Unassembled WGS sequence"/>
</dbReference>
<protein>
    <recommendedName>
        <fullName evidence="4">FYVE-type domain-containing protein</fullName>
    </recommendedName>
</protein>
<accession>A0A6G0XWZ9</accession>
<proteinExistence type="predicted"/>
<dbReference type="Gene3D" id="3.30.530.20">
    <property type="match status" value="1"/>
</dbReference>
<evidence type="ECO:0000313" key="2">
    <source>
        <dbReference type="EMBL" id="KAF0745094.1"/>
    </source>
</evidence>
<dbReference type="EMBL" id="VJMJ01000003">
    <property type="protein sequence ID" value="KAF0745094.1"/>
    <property type="molecule type" value="Genomic_DNA"/>
</dbReference>
<dbReference type="InterPro" id="IPR052727">
    <property type="entry name" value="Rab4/Rab5_effector"/>
</dbReference>
<keyword evidence="3" id="KW-1185">Reference proteome</keyword>